<dbReference type="SMART" id="SM00358">
    <property type="entry name" value="DSRM"/>
    <property type="match status" value="2"/>
</dbReference>
<dbReference type="AlphaFoldDB" id="A0AAV0WLB2"/>
<feature type="domain" description="DRBM" evidence="3">
    <location>
        <begin position="1"/>
        <end position="62"/>
    </location>
</feature>
<dbReference type="SUPFAM" id="SSF54768">
    <property type="entry name" value="dsRNA-binding domain-like"/>
    <property type="match status" value="2"/>
</dbReference>
<dbReference type="GO" id="GO:0030422">
    <property type="term" value="P:siRNA processing"/>
    <property type="evidence" value="ECO:0007669"/>
    <property type="project" value="TreeGrafter"/>
</dbReference>
<evidence type="ECO:0000256" key="2">
    <source>
        <dbReference type="PROSITE-ProRule" id="PRU00266"/>
    </source>
</evidence>
<evidence type="ECO:0000313" key="5">
    <source>
        <dbReference type="Proteomes" id="UP001160148"/>
    </source>
</evidence>
<dbReference type="PANTHER" id="PTHR46205:SF3">
    <property type="entry name" value="LOQUACIOUS, ISOFORM B"/>
    <property type="match status" value="1"/>
</dbReference>
<comment type="caution">
    <text evidence="4">The sequence shown here is derived from an EMBL/GenBank/DDBJ whole genome shotgun (WGS) entry which is preliminary data.</text>
</comment>
<dbReference type="InterPro" id="IPR014720">
    <property type="entry name" value="dsRBD_dom"/>
</dbReference>
<dbReference type="Gene3D" id="3.30.160.20">
    <property type="match status" value="3"/>
</dbReference>
<feature type="domain" description="DRBM" evidence="3">
    <location>
        <begin position="129"/>
        <end position="199"/>
    </location>
</feature>
<evidence type="ECO:0000256" key="1">
    <source>
        <dbReference type="ARBA" id="ARBA00022884"/>
    </source>
</evidence>
<accession>A0AAV0WLB2</accession>
<protein>
    <recommendedName>
        <fullName evidence="3">DRBM domain-containing protein</fullName>
    </recommendedName>
</protein>
<dbReference type="GO" id="GO:0070578">
    <property type="term" value="C:RISC-loading complex"/>
    <property type="evidence" value="ECO:0007669"/>
    <property type="project" value="TreeGrafter"/>
</dbReference>
<dbReference type="GO" id="GO:0003725">
    <property type="term" value="F:double-stranded RNA binding"/>
    <property type="evidence" value="ECO:0007669"/>
    <property type="project" value="TreeGrafter"/>
</dbReference>
<dbReference type="PANTHER" id="PTHR46205">
    <property type="entry name" value="LOQUACIOUS, ISOFORM B"/>
    <property type="match status" value="1"/>
</dbReference>
<dbReference type="InterPro" id="IPR051247">
    <property type="entry name" value="RLC_Component"/>
</dbReference>
<evidence type="ECO:0000313" key="4">
    <source>
        <dbReference type="EMBL" id="CAI6356291.1"/>
    </source>
</evidence>
<keyword evidence="1 2" id="KW-0694">RNA-binding</keyword>
<name>A0AAV0WLB2_9HEMI</name>
<dbReference type="GO" id="GO:0005634">
    <property type="term" value="C:nucleus"/>
    <property type="evidence" value="ECO:0007669"/>
    <property type="project" value="TreeGrafter"/>
</dbReference>
<dbReference type="EMBL" id="CARXXK010000002">
    <property type="protein sequence ID" value="CAI6356291.1"/>
    <property type="molecule type" value="Genomic_DNA"/>
</dbReference>
<dbReference type="GO" id="GO:0070920">
    <property type="term" value="P:regulation of regulatory ncRNA processing"/>
    <property type="evidence" value="ECO:0007669"/>
    <property type="project" value="TreeGrafter"/>
</dbReference>
<gene>
    <name evidence="4" type="ORF">MEUPH1_LOCUS12039</name>
</gene>
<dbReference type="CDD" id="cd00048">
    <property type="entry name" value="DSRM_SF"/>
    <property type="match status" value="1"/>
</dbReference>
<proteinExistence type="predicted"/>
<keyword evidence="5" id="KW-1185">Reference proteome</keyword>
<sequence>MRGGEKKPFKVSYVCVAITGHAHKPIFTYMCQIHNMKALGEGKSKKEAKQNAAAQMCEKLFNLKIDSVNDSDKFISSTTTTNSEVSENDTFLSSTEGSQTIDETNSDVNDEGLQQFKYDAVQIAHCDMNPIGALQELCTTYKWTPPFYSFEISRKDQSECRVLYQVTCEVFHLQTMGTDSFKKGAKRKAARLMYEKIFDVGIEQLNESKSSYPITLLSTEDCEQNKCISLIHDEEYQKQLNKWVSAYYFRSYFTETTASRTAMNDITPMSLVENKDNPTQEDQQLGRSAAELEHYIEHYDPNASAVNKLEILCKEIGFQAIYVCLGIQKEKDIENNTGQDEEHAVLVQVTSLPITVTTGYGATTDVAAEEAAKSILQTFKAMLLFTKPSNVNFNNNNE</sequence>
<dbReference type="Proteomes" id="UP001160148">
    <property type="component" value="Unassembled WGS sequence"/>
</dbReference>
<dbReference type="GO" id="GO:0016442">
    <property type="term" value="C:RISC complex"/>
    <property type="evidence" value="ECO:0007669"/>
    <property type="project" value="TreeGrafter"/>
</dbReference>
<organism evidence="4 5">
    <name type="scientific">Macrosiphum euphorbiae</name>
    <name type="common">potato aphid</name>
    <dbReference type="NCBI Taxonomy" id="13131"/>
    <lineage>
        <taxon>Eukaryota</taxon>
        <taxon>Metazoa</taxon>
        <taxon>Ecdysozoa</taxon>
        <taxon>Arthropoda</taxon>
        <taxon>Hexapoda</taxon>
        <taxon>Insecta</taxon>
        <taxon>Pterygota</taxon>
        <taxon>Neoptera</taxon>
        <taxon>Paraneoptera</taxon>
        <taxon>Hemiptera</taxon>
        <taxon>Sternorrhyncha</taxon>
        <taxon>Aphidomorpha</taxon>
        <taxon>Aphidoidea</taxon>
        <taxon>Aphididae</taxon>
        <taxon>Macrosiphini</taxon>
        <taxon>Macrosiphum</taxon>
    </lineage>
</organism>
<dbReference type="GO" id="GO:0005737">
    <property type="term" value="C:cytoplasm"/>
    <property type="evidence" value="ECO:0007669"/>
    <property type="project" value="TreeGrafter"/>
</dbReference>
<dbReference type="PROSITE" id="PS50137">
    <property type="entry name" value="DS_RBD"/>
    <property type="match status" value="2"/>
</dbReference>
<evidence type="ECO:0000259" key="3">
    <source>
        <dbReference type="PROSITE" id="PS50137"/>
    </source>
</evidence>
<reference evidence="4 5" key="1">
    <citation type="submission" date="2023-01" db="EMBL/GenBank/DDBJ databases">
        <authorList>
            <person name="Whitehead M."/>
        </authorList>
    </citation>
    <scope>NUCLEOTIDE SEQUENCE [LARGE SCALE GENOMIC DNA]</scope>
</reference>
<dbReference type="GO" id="GO:0035197">
    <property type="term" value="F:siRNA binding"/>
    <property type="evidence" value="ECO:0007669"/>
    <property type="project" value="TreeGrafter"/>
</dbReference>
<dbReference type="Pfam" id="PF00035">
    <property type="entry name" value="dsrm"/>
    <property type="match status" value="2"/>
</dbReference>